<keyword evidence="2" id="KW-1185">Reference proteome</keyword>
<evidence type="ECO:0000313" key="1">
    <source>
        <dbReference type="EMBL" id="GGC40953.1"/>
    </source>
</evidence>
<dbReference type="EMBL" id="BMCH01000009">
    <property type="protein sequence ID" value="GGC40953.1"/>
    <property type="molecule type" value="Genomic_DNA"/>
</dbReference>
<accession>A0ABQ1MHR9</accession>
<comment type="caution">
    <text evidence="1">The sequence shown here is derived from an EMBL/GenBank/DDBJ whole genome shotgun (WGS) entry which is preliminary data.</text>
</comment>
<protein>
    <submittedName>
        <fullName evidence="1">Uncharacterized protein</fullName>
    </submittedName>
</protein>
<gene>
    <name evidence="1" type="ORF">GCM10007207_27920</name>
</gene>
<evidence type="ECO:0000313" key="2">
    <source>
        <dbReference type="Proteomes" id="UP000637769"/>
    </source>
</evidence>
<reference evidence="2" key="1">
    <citation type="journal article" date="2019" name="Int. J. Syst. Evol. Microbiol.">
        <title>The Global Catalogue of Microorganisms (GCM) 10K type strain sequencing project: providing services to taxonomists for standard genome sequencing and annotation.</title>
        <authorList>
            <consortium name="The Broad Institute Genomics Platform"/>
            <consortium name="The Broad Institute Genome Sequencing Center for Infectious Disease"/>
            <person name="Wu L."/>
            <person name="Ma J."/>
        </authorList>
    </citation>
    <scope>NUCLEOTIDE SEQUENCE [LARGE SCALE GENOMIC DNA]</scope>
    <source>
        <strain evidence="2">CCM 7132</strain>
    </source>
</reference>
<dbReference type="Proteomes" id="UP000637769">
    <property type="component" value="Unassembled WGS sequence"/>
</dbReference>
<proteinExistence type="predicted"/>
<sequence>MLKSQSHYDTLKKGFVIGIVGADCLYNRNLTRGNLTCPTFLRRRKYQNNNKRVESNNSTGTQYCGLMTEN</sequence>
<organism evidence="1 2">
    <name type="scientific">Asaia siamensis</name>
    <dbReference type="NCBI Taxonomy" id="110479"/>
    <lineage>
        <taxon>Bacteria</taxon>
        <taxon>Pseudomonadati</taxon>
        <taxon>Pseudomonadota</taxon>
        <taxon>Alphaproteobacteria</taxon>
        <taxon>Acetobacterales</taxon>
        <taxon>Acetobacteraceae</taxon>
        <taxon>Asaia</taxon>
    </lineage>
</organism>
<name>A0ABQ1MHR9_9PROT</name>